<dbReference type="EMBL" id="CP073116">
    <property type="protein sequence ID" value="UTG72278.1"/>
    <property type="molecule type" value="Genomic_DNA"/>
</dbReference>
<evidence type="ECO:0000313" key="2">
    <source>
        <dbReference type="EMBL" id="UTG72278.1"/>
    </source>
</evidence>
<protein>
    <submittedName>
        <fullName evidence="2">Tail fiber protein</fullName>
    </submittedName>
</protein>
<dbReference type="Gene3D" id="3.90.1340.10">
    <property type="entry name" value="Phage tail collar domain"/>
    <property type="match status" value="1"/>
</dbReference>
<dbReference type="SUPFAM" id="SSF88874">
    <property type="entry name" value="Receptor-binding domain of short tail fibre protein gp12"/>
    <property type="match status" value="1"/>
</dbReference>
<dbReference type="Pfam" id="PF07484">
    <property type="entry name" value="Collar"/>
    <property type="match status" value="1"/>
</dbReference>
<feature type="domain" description="Phage tail collar" evidence="1">
    <location>
        <begin position="108"/>
        <end position="165"/>
    </location>
</feature>
<dbReference type="InterPro" id="IPR037053">
    <property type="entry name" value="Phage_tail_collar_dom_sf"/>
</dbReference>
<organism evidence="2 3">
    <name type="scientific">Neisseria subflava</name>
    <dbReference type="NCBI Taxonomy" id="28449"/>
    <lineage>
        <taxon>Bacteria</taxon>
        <taxon>Pseudomonadati</taxon>
        <taxon>Pseudomonadota</taxon>
        <taxon>Betaproteobacteria</taxon>
        <taxon>Neisseriales</taxon>
        <taxon>Neisseriaceae</taxon>
        <taxon>Neisseria</taxon>
    </lineage>
</organism>
<reference evidence="2" key="1">
    <citation type="submission" date="2021-04" db="EMBL/GenBank/DDBJ databases">
        <title>Characterizing Neisseria spp. as novel respiratory pathobionts in bronchiectasis.</title>
        <authorList>
            <person name="Li L."/>
            <person name="Mac Aogain M."/>
            <person name="Xu T."/>
            <person name="Jaggi T.K."/>
            <person name="Chan L.Y."/>
            <person name="Keir H.R."/>
            <person name="Dicker A.J."/>
            <person name="Qu J."/>
            <person name="Liu Y."/>
            <person name="Chen H.S."/>
            <person name="Koh M.S."/>
            <person name="Ong T.H."/>
            <person name="Lim A.Y.H."/>
            <person name="Abisheganaden J."/>
            <person name="Low T.B."/>
            <person name="Oliver B.G."/>
            <person name="Tan N.S."/>
            <person name="Fang M."/>
            <person name="Chalmers J.D."/>
            <person name="Chotirmall S.H."/>
        </authorList>
    </citation>
    <scope>NUCLEOTIDE SEQUENCE</scope>
    <source>
        <strain evidence="2">TT0073</strain>
    </source>
</reference>
<name>A0A9X9HYN1_NEISU</name>
<evidence type="ECO:0000259" key="1">
    <source>
        <dbReference type="Pfam" id="PF07484"/>
    </source>
</evidence>
<dbReference type="Proteomes" id="UP001057305">
    <property type="component" value="Chromosome"/>
</dbReference>
<sequence>MLTGNQTVGGKKTFSESTDFSGGLRISGNNTEQWSGFYRGNADWYWNNPIAGKALQFNDDGTLALSGDKILLYTHRSNAVNLDRDDKIATSKAVKIVNDKIEQAAPSGEVAYFAGRNAPAGWLKANGAAVSRTTYADLFAAIGTNYGAGDGRTTFNLPDLRGEFIRSWDDGRGIDSGRVFGGAQSDAIRNITGEIGLIQRTDINEYVAPSGAFKELRKVSGYIGSGGVDDWLTITNFSASNVVPTAAENRPRNIALLACIKA</sequence>
<dbReference type="AlphaFoldDB" id="A0A9X9HYN1"/>
<gene>
    <name evidence="2" type="ORF">KCG56_02110</name>
</gene>
<dbReference type="RefSeq" id="WP_254321745.1">
    <property type="nucleotide sequence ID" value="NZ_CP073116.1"/>
</dbReference>
<dbReference type="InterPro" id="IPR011083">
    <property type="entry name" value="Phage_tail_collar_dom"/>
</dbReference>
<accession>A0A9X9HYN1</accession>
<evidence type="ECO:0000313" key="3">
    <source>
        <dbReference type="Proteomes" id="UP001057305"/>
    </source>
</evidence>
<proteinExistence type="predicted"/>